<name>A0A0E0ESE5_9ORYZ</name>
<dbReference type="Proteomes" id="UP000008021">
    <property type="component" value="Chromosome 9"/>
</dbReference>
<dbReference type="Gramene" id="OMERI09G08550.1">
    <property type="protein sequence ID" value="OMERI09G08550.1"/>
    <property type="gene ID" value="OMERI09G08550"/>
</dbReference>
<reference evidence="2" key="1">
    <citation type="submission" date="2015-04" db="UniProtKB">
        <authorList>
            <consortium name="EnsemblPlants"/>
        </authorList>
    </citation>
    <scope>IDENTIFICATION</scope>
</reference>
<evidence type="ECO:0000313" key="2">
    <source>
        <dbReference type="EnsemblPlants" id="OMERI09G08550.1"/>
    </source>
</evidence>
<feature type="compositionally biased region" description="Basic and acidic residues" evidence="1">
    <location>
        <begin position="35"/>
        <end position="45"/>
    </location>
</feature>
<keyword evidence="3" id="KW-1185">Reference proteome</keyword>
<accession>A0A0E0ESE5</accession>
<reference evidence="2" key="2">
    <citation type="submission" date="2018-05" db="EMBL/GenBank/DDBJ databases">
        <title>OmerRS3 (Oryza meridionalis Reference Sequence Version 3).</title>
        <authorList>
            <person name="Zhang J."/>
            <person name="Kudrna D."/>
            <person name="Lee S."/>
            <person name="Talag J."/>
            <person name="Welchert J."/>
            <person name="Wing R.A."/>
        </authorList>
    </citation>
    <scope>NUCLEOTIDE SEQUENCE [LARGE SCALE GENOMIC DNA]</scope>
    <source>
        <strain evidence="2">cv. OR44</strain>
    </source>
</reference>
<evidence type="ECO:0000256" key="1">
    <source>
        <dbReference type="SAM" id="MobiDB-lite"/>
    </source>
</evidence>
<protein>
    <submittedName>
        <fullName evidence="2">Uncharacterized protein</fullName>
    </submittedName>
</protein>
<dbReference type="EnsemblPlants" id="OMERI09G08550.1">
    <property type="protein sequence ID" value="OMERI09G08550.1"/>
    <property type="gene ID" value="OMERI09G08550"/>
</dbReference>
<proteinExistence type="predicted"/>
<dbReference type="HOGENOM" id="CLU_2281955_0_0_1"/>
<feature type="region of interest" description="Disordered" evidence="1">
    <location>
        <begin position="1"/>
        <end position="71"/>
    </location>
</feature>
<dbReference type="AlphaFoldDB" id="A0A0E0ESE5"/>
<organism evidence="2">
    <name type="scientific">Oryza meridionalis</name>
    <dbReference type="NCBI Taxonomy" id="40149"/>
    <lineage>
        <taxon>Eukaryota</taxon>
        <taxon>Viridiplantae</taxon>
        <taxon>Streptophyta</taxon>
        <taxon>Embryophyta</taxon>
        <taxon>Tracheophyta</taxon>
        <taxon>Spermatophyta</taxon>
        <taxon>Magnoliopsida</taxon>
        <taxon>Liliopsida</taxon>
        <taxon>Poales</taxon>
        <taxon>Poaceae</taxon>
        <taxon>BOP clade</taxon>
        <taxon>Oryzoideae</taxon>
        <taxon>Oryzeae</taxon>
        <taxon>Oryzinae</taxon>
        <taxon>Oryza</taxon>
    </lineage>
</organism>
<sequence length="102" mass="10695">MASARSSPRCGATGGEVGSVGDWKVDDGSGGAGPTEKDAWAEKTRTRGGGAEEDARRMGKKQGMVGWSSPIQLSKILKNPATSILYYEKKARQSHALTESPG</sequence>
<evidence type="ECO:0000313" key="3">
    <source>
        <dbReference type="Proteomes" id="UP000008021"/>
    </source>
</evidence>